<name>A0A951Q2I7_9NOST</name>
<reference evidence="1" key="1">
    <citation type="submission" date="2021-05" db="EMBL/GenBank/DDBJ databases">
        <authorList>
            <person name="Pietrasiak N."/>
            <person name="Ward R."/>
            <person name="Stajich J.E."/>
            <person name="Kurbessoian T."/>
        </authorList>
    </citation>
    <scope>NUCLEOTIDE SEQUENCE</scope>
    <source>
        <strain evidence="1">JT2-VF2</strain>
    </source>
</reference>
<proteinExistence type="predicted"/>
<evidence type="ECO:0000313" key="2">
    <source>
        <dbReference type="Proteomes" id="UP000715781"/>
    </source>
</evidence>
<reference evidence="1" key="2">
    <citation type="journal article" date="2022" name="Microbiol. Resour. Announc.">
        <title>Metagenome Sequencing to Explore Phylogenomics of Terrestrial Cyanobacteria.</title>
        <authorList>
            <person name="Ward R.D."/>
            <person name="Stajich J.E."/>
            <person name="Johansen J.R."/>
            <person name="Huntemann M."/>
            <person name="Clum A."/>
            <person name="Foster B."/>
            <person name="Foster B."/>
            <person name="Roux S."/>
            <person name="Palaniappan K."/>
            <person name="Varghese N."/>
            <person name="Mukherjee S."/>
            <person name="Reddy T.B.K."/>
            <person name="Daum C."/>
            <person name="Copeland A."/>
            <person name="Chen I.A."/>
            <person name="Ivanova N.N."/>
            <person name="Kyrpides N.C."/>
            <person name="Shapiro N."/>
            <person name="Eloe-Fadrosh E.A."/>
            <person name="Pietrasiak N."/>
        </authorList>
    </citation>
    <scope>NUCLEOTIDE SEQUENCE</scope>
    <source>
        <strain evidence="1">JT2-VF2</strain>
    </source>
</reference>
<dbReference type="Proteomes" id="UP000715781">
    <property type="component" value="Unassembled WGS sequence"/>
</dbReference>
<protein>
    <submittedName>
        <fullName evidence="1">Uncharacterized protein</fullName>
    </submittedName>
</protein>
<organism evidence="1 2">
    <name type="scientific">Mojavia pulchra JT2-VF2</name>
    <dbReference type="NCBI Taxonomy" id="287848"/>
    <lineage>
        <taxon>Bacteria</taxon>
        <taxon>Bacillati</taxon>
        <taxon>Cyanobacteriota</taxon>
        <taxon>Cyanophyceae</taxon>
        <taxon>Nostocales</taxon>
        <taxon>Nostocaceae</taxon>
    </lineage>
</organism>
<evidence type="ECO:0000313" key="1">
    <source>
        <dbReference type="EMBL" id="MBW4563541.1"/>
    </source>
</evidence>
<comment type="caution">
    <text evidence="1">The sequence shown here is derived from an EMBL/GenBank/DDBJ whole genome shotgun (WGS) entry which is preliminary data.</text>
</comment>
<gene>
    <name evidence="1" type="ORF">KME32_20835</name>
</gene>
<sequence>MPNAPCPITAVATLREAALRLQAGEPFRQSLMGETPCVPVAASPTHCLPNVQCLMPNDQ</sequence>
<dbReference type="AlphaFoldDB" id="A0A951Q2I7"/>
<dbReference type="EMBL" id="JAHHHN010000014">
    <property type="protein sequence ID" value="MBW4563541.1"/>
    <property type="molecule type" value="Genomic_DNA"/>
</dbReference>
<accession>A0A951Q2I7</accession>